<dbReference type="AlphaFoldDB" id="A0AAD7WCZ2"/>
<evidence type="ECO:0000313" key="3">
    <source>
        <dbReference type="Proteomes" id="UP001221898"/>
    </source>
</evidence>
<reference evidence="2" key="1">
    <citation type="journal article" date="2023" name="Science">
        <title>Genome structures resolve the early diversification of teleost fishes.</title>
        <authorList>
            <person name="Parey E."/>
            <person name="Louis A."/>
            <person name="Montfort J."/>
            <person name="Bouchez O."/>
            <person name="Roques C."/>
            <person name="Iampietro C."/>
            <person name="Lluch J."/>
            <person name="Castinel A."/>
            <person name="Donnadieu C."/>
            <person name="Desvignes T."/>
            <person name="Floi Bucao C."/>
            <person name="Jouanno E."/>
            <person name="Wen M."/>
            <person name="Mejri S."/>
            <person name="Dirks R."/>
            <person name="Jansen H."/>
            <person name="Henkel C."/>
            <person name="Chen W.J."/>
            <person name="Zahm M."/>
            <person name="Cabau C."/>
            <person name="Klopp C."/>
            <person name="Thompson A.W."/>
            <person name="Robinson-Rechavi M."/>
            <person name="Braasch I."/>
            <person name="Lecointre G."/>
            <person name="Bobe J."/>
            <person name="Postlethwait J.H."/>
            <person name="Berthelot C."/>
            <person name="Roest Crollius H."/>
            <person name="Guiguen Y."/>
        </authorList>
    </citation>
    <scope>NUCLEOTIDE SEQUENCE</scope>
    <source>
        <strain evidence="2">NC1722</strain>
    </source>
</reference>
<dbReference type="Proteomes" id="UP001221898">
    <property type="component" value="Unassembled WGS sequence"/>
</dbReference>
<comment type="caution">
    <text evidence="2">The sequence shown here is derived from an EMBL/GenBank/DDBJ whole genome shotgun (WGS) entry which is preliminary data.</text>
</comment>
<feature type="compositionally biased region" description="Low complexity" evidence="1">
    <location>
        <begin position="37"/>
        <end position="47"/>
    </location>
</feature>
<accession>A0AAD7WCZ2</accession>
<proteinExistence type="predicted"/>
<gene>
    <name evidence="2" type="ORF">AAFF_G00074390</name>
</gene>
<sequence>MTRKEGCAGRLPHVHLIAAPPSPPPLSLDTGPDRLCPSAPAAGGSSSQEELASLKGTYIDGAAPPLPACTQASAARIIPADHGMFAMQRGDLSSTLNQPQTGKS</sequence>
<keyword evidence="3" id="KW-1185">Reference proteome</keyword>
<protein>
    <submittedName>
        <fullName evidence="2">Uncharacterized protein</fullName>
    </submittedName>
</protein>
<feature type="region of interest" description="Disordered" evidence="1">
    <location>
        <begin position="1"/>
        <end position="53"/>
    </location>
</feature>
<organism evidence="2 3">
    <name type="scientific">Aldrovandia affinis</name>
    <dbReference type="NCBI Taxonomy" id="143900"/>
    <lineage>
        <taxon>Eukaryota</taxon>
        <taxon>Metazoa</taxon>
        <taxon>Chordata</taxon>
        <taxon>Craniata</taxon>
        <taxon>Vertebrata</taxon>
        <taxon>Euteleostomi</taxon>
        <taxon>Actinopterygii</taxon>
        <taxon>Neopterygii</taxon>
        <taxon>Teleostei</taxon>
        <taxon>Notacanthiformes</taxon>
        <taxon>Halosauridae</taxon>
        <taxon>Aldrovandia</taxon>
    </lineage>
</organism>
<evidence type="ECO:0000313" key="2">
    <source>
        <dbReference type="EMBL" id="KAJ8392561.1"/>
    </source>
</evidence>
<dbReference type="EMBL" id="JAINUG010000145">
    <property type="protein sequence ID" value="KAJ8392561.1"/>
    <property type="molecule type" value="Genomic_DNA"/>
</dbReference>
<name>A0AAD7WCZ2_9TELE</name>
<evidence type="ECO:0000256" key="1">
    <source>
        <dbReference type="SAM" id="MobiDB-lite"/>
    </source>
</evidence>